<keyword evidence="2" id="KW-1185">Reference proteome</keyword>
<proteinExistence type="predicted"/>
<evidence type="ECO:0000313" key="1">
    <source>
        <dbReference type="EMBL" id="KDQ11449.1"/>
    </source>
</evidence>
<protein>
    <submittedName>
        <fullName evidence="1">Uncharacterized protein</fullName>
    </submittedName>
</protein>
<gene>
    <name evidence="1" type="ORF">BOTBODRAFT_67989</name>
</gene>
<dbReference type="AlphaFoldDB" id="A0A067M7C8"/>
<evidence type="ECO:0000313" key="2">
    <source>
        <dbReference type="Proteomes" id="UP000027195"/>
    </source>
</evidence>
<accession>A0A067M7C8</accession>
<dbReference type="EMBL" id="KL198058">
    <property type="protein sequence ID" value="KDQ11449.1"/>
    <property type="molecule type" value="Genomic_DNA"/>
</dbReference>
<dbReference type="Proteomes" id="UP000027195">
    <property type="component" value="Unassembled WGS sequence"/>
</dbReference>
<sequence>MPYARYLIGPRPTYEPFPPLPAAQAVTSRPIKYGIYGFSSAGFSIMGYLPKTPDELLSAMSEQYEEPELNRYGEERRGGPGKRKPKIFFQAHLNWYGIEYYASDGRDDLEDLLWDAMSAVPSPTLDPAMYEIEAAMRRQWLHATALEQARTVQHLTDLGYTVHNSDLLAELTGHAALTDEFFADQAAFFRTHFPPGAPYNHVIVLTKFDKEEEGLLEWACGVYDLQAERVDKGAGNGRAARFPDYVVGRSRAAVRAKAEEIGRDVVRARNLWYG</sequence>
<dbReference type="InParanoid" id="A0A067M7C8"/>
<reference evidence="2" key="1">
    <citation type="journal article" date="2014" name="Proc. Natl. Acad. Sci. U.S.A.">
        <title>Extensive sampling of basidiomycete genomes demonstrates inadequacy of the white-rot/brown-rot paradigm for wood decay fungi.</title>
        <authorList>
            <person name="Riley R."/>
            <person name="Salamov A.A."/>
            <person name="Brown D.W."/>
            <person name="Nagy L.G."/>
            <person name="Floudas D."/>
            <person name="Held B.W."/>
            <person name="Levasseur A."/>
            <person name="Lombard V."/>
            <person name="Morin E."/>
            <person name="Otillar R."/>
            <person name="Lindquist E.A."/>
            <person name="Sun H."/>
            <person name="LaButti K.M."/>
            <person name="Schmutz J."/>
            <person name="Jabbour D."/>
            <person name="Luo H."/>
            <person name="Baker S.E."/>
            <person name="Pisabarro A.G."/>
            <person name="Walton J.D."/>
            <person name="Blanchette R.A."/>
            <person name="Henrissat B."/>
            <person name="Martin F."/>
            <person name="Cullen D."/>
            <person name="Hibbett D.S."/>
            <person name="Grigoriev I.V."/>
        </authorList>
    </citation>
    <scope>NUCLEOTIDE SEQUENCE [LARGE SCALE GENOMIC DNA]</scope>
    <source>
        <strain evidence="2">FD-172 SS1</strain>
    </source>
</reference>
<name>A0A067M7C8_BOTB1</name>
<dbReference type="HOGENOM" id="CLU_092855_0_0_1"/>
<dbReference type="OrthoDB" id="3014753at2759"/>
<organism evidence="1 2">
    <name type="scientific">Botryobasidium botryosum (strain FD-172 SS1)</name>
    <dbReference type="NCBI Taxonomy" id="930990"/>
    <lineage>
        <taxon>Eukaryota</taxon>
        <taxon>Fungi</taxon>
        <taxon>Dikarya</taxon>
        <taxon>Basidiomycota</taxon>
        <taxon>Agaricomycotina</taxon>
        <taxon>Agaricomycetes</taxon>
        <taxon>Cantharellales</taxon>
        <taxon>Botryobasidiaceae</taxon>
        <taxon>Botryobasidium</taxon>
    </lineage>
</organism>